<dbReference type="PATRIC" id="fig|1348662.3.peg.73"/>
<proteinExistence type="predicted"/>
<gene>
    <name evidence="1" type="ORF">CARG_00385</name>
</gene>
<dbReference type="Proteomes" id="UP000016943">
    <property type="component" value="Chromosome"/>
</dbReference>
<dbReference type="KEGG" id="caz:CARG_00385"/>
<dbReference type="AlphaFoldDB" id="U3GXY1"/>
<name>U3GXY1_9CORY</name>
<evidence type="ECO:0000313" key="1">
    <source>
        <dbReference type="EMBL" id="AGU14282.1"/>
    </source>
</evidence>
<dbReference type="RefSeq" id="WP_020975403.1">
    <property type="nucleotide sequence ID" value="NC_022198.1"/>
</dbReference>
<protein>
    <submittedName>
        <fullName evidence="1">Uncharacterized protein</fullName>
    </submittedName>
</protein>
<dbReference type="EMBL" id="CP006365">
    <property type="protein sequence ID" value="AGU14282.1"/>
    <property type="molecule type" value="Genomic_DNA"/>
</dbReference>
<sequence length="72" mass="7560">MGFGDQIRNVTDGLKGKVEEVADKVIDSKLDGEMANKAKSAVEAGLNKADELLDSKLGDKAVDTAGEQPEAK</sequence>
<dbReference type="GeneID" id="78248964"/>
<keyword evidence="2" id="KW-1185">Reference proteome</keyword>
<dbReference type="HOGENOM" id="CLU_2715505_0_0_11"/>
<accession>U3GXY1</accession>
<dbReference type="STRING" id="1348662.CARG_00385"/>
<evidence type="ECO:0000313" key="2">
    <source>
        <dbReference type="Proteomes" id="UP000016943"/>
    </source>
</evidence>
<organism evidence="1 2">
    <name type="scientific">Corynebacterium argentoratense DSM 44202</name>
    <dbReference type="NCBI Taxonomy" id="1348662"/>
    <lineage>
        <taxon>Bacteria</taxon>
        <taxon>Bacillati</taxon>
        <taxon>Actinomycetota</taxon>
        <taxon>Actinomycetes</taxon>
        <taxon>Mycobacteriales</taxon>
        <taxon>Corynebacteriaceae</taxon>
        <taxon>Corynebacterium</taxon>
    </lineage>
</organism>
<reference evidence="1 2" key="1">
    <citation type="journal article" date="2013" name="Genome Announc.">
        <title>Whole-Genome Sequence of the Clinical Strain Corynebacterium argentoratense DSM 44202, Isolated from a Human Throat Specimen.</title>
        <authorList>
            <person name="Bomholt C."/>
            <person name="Glaub A."/>
            <person name="Gravermann K."/>
            <person name="Albersmeier A."/>
            <person name="Brinkrolf K."/>
            <person name="Ruckert C."/>
            <person name="Tauch A."/>
        </authorList>
    </citation>
    <scope>NUCLEOTIDE SEQUENCE [LARGE SCALE GENOMIC DNA]</scope>
    <source>
        <strain evidence="1">DSM 44202</strain>
    </source>
</reference>